<accession>A0ABQ7QIS4</accession>
<name>A0ABQ7QIS4_PLUXY</name>
<dbReference type="Proteomes" id="UP000823941">
    <property type="component" value="Chromosome 14"/>
</dbReference>
<keyword evidence="3" id="KW-1185">Reference proteome</keyword>
<sequence>MISSFCPVTPTAPHVCTDDLLKIAMADDEDPVAGLNPFPSATAAVGSEQRASSVPYHPSATTSEAYFNDPAPDMPEENFQTTCNIENQTTCHGNGNTMPTIENNQANPPSAMWASFLRAMAEGFRANETSSTTPKTVLKKMKPSDVYIPSFDPDDCEFTAAQWCEEIDHHRTQNEWTDYETRNAAFTHLRGRARKWASKSYPLCKTWVEAKERLTRQFATTKRFHDLFRDMVQYTSDKAATYVDYSTSKLAMIDRLEPGWSEANKIEVVISGIVDNQYKKLDLLDVRAQAKVRMDEQACLDKIRFDKGKARVRLFNVGDIVLVEKNPRVNTKLGEKFSNPCKIIEIPGSRGNRPLDAD</sequence>
<evidence type="ECO:0000256" key="1">
    <source>
        <dbReference type="SAM" id="MobiDB-lite"/>
    </source>
</evidence>
<gene>
    <name evidence="2" type="ORF">JYU34_010641</name>
</gene>
<evidence type="ECO:0008006" key="4">
    <source>
        <dbReference type="Google" id="ProtNLM"/>
    </source>
</evidence>
<organism evidence="2 3">
    <name type="scientific">Plutella xylostella</name>
    <name type="common">Diamondback moth</name>
    <name type="synonym">Plutella maculipennis</name>
    <dbReference type="NCBI Taxonomy" id="51655"/>
    <lineage>
        <taxon>Eukaryota</taxon>
        <taxon>Metazoa</taxon>
        <taxon>Ecdysozoa</taxon>
        <taxon>Arthropoda</taxon>
        <taxon>Hexapoda</taxon>
        <taxon>Insecta</taxon>
        <taxon>Pterygota</taxon>
        <taxon>Neoptera</taxon>
        <taxon>Endopterygota</taxon>
        <taxon>Lepidoptera</taxon>
        <taxon>Glossata</taxon>
        <taxon>Ditrysia</taxon>
        <taxon>Yponomeutoidea</taxon>
        <taxon>Plutellidae</taxon>
        <taxon>Plutella</taxon>
    </lineage>
</organism>
<evidence type="ECO:0000313" key="2">
    <source>
        <dbReference type="EMBL" id="KAG7305141.1"/>
    </source>
</evidence>
<reference evidence="2 3" key="1">
    <citation type="submission" date="2021-06" db="EMBL/GenBank/DDBJ databases">
        <title>A haploid diamondback moth (Plutella xylostella L.) genome assembly resolves 31 chromosomes and identifies a diamide resistance mutation.</title>
        <authorList>
            <person name="Ward C.M."/>
            <person name="Perry K.D."/>
            <person name="Baker G."/>
            <person name="Powis K."/>
            <person name="Heckel D.G."/>
            <person name="Baxter S.W."/>
        </authorList>
    </citation>
    <scope>NUCLEOTIDE SEQUENCE [LARGE SCALE GENOMIC DNA]</scope>
    <source>
        <strain evidence="2 3">LV</strain>
        <tissue evidence="2">Single pupa</tissue>
    </source>
</reference>
<protein>
    <recommendedName>
        <fullName evidence="4">Retrotransposon gag domain-containing protein</fullName>
    </recommendedName>
</protein>
<feature type="region of interest" description="Disordered" evidence="1">
    <location>
        <begin position="44"/>
        <end position="63"/>
    </location>
</feature>
<comment type="caution">
    <text evidence="2">The sequence shown here is derived from an EMBL/GenBank/DDBJ whole genome shotgun (WGS) entry which is preliminary data.</text>
</comment>
<dbReference type="EMBL" id="JAHIBW010000014">
    <property type="protein sequence ID" value="KAG7305141.1"/>
    <property type="molecule type" value="Genomic_DNA"/>
</dbReference>
<evidence type="ECO:0000313" key="3">
    <source>
        <dbReference type="Proteomes" id="UP000823941"/>
    </source>
</evidence>
<proteinExistence type="predicted"/>